<reference evidence="1" key="1">
    <citation type="submission" date="2013-07" db="EMBL/GenBank/DDBJ databases">
        <title>The genome of Eucalyptus grandis.</title>
        <authorList>
            <person name="Schmutz J."/>
            <person name="Hayes R."/>
            <person name="Myburg A."/>
            <person name="Tuskan G."/>
            <person name="Grattapaglia D."/>
            <person name="Rokhsar D.S."/>
        </authorList>
    </citation>
    <scope>NUCLEOTIDE SEQUENCE</scope>
    <source>
        <tissue evidence="1">Leaf extractions</tissue>
    </source>
</reference>
<proteinExistence type="predicted"/>
<dbReference type="PANTHER" id="PTHR47481">
    <property type="match status" value="1"/>
</dbReference>
<name>A0A059BS08_EUCGR</name>
<organism evidence="1">
    <name type="scientific">Eucalyptus grandis</name>
    <name type="common">Flooded gum</name>
    <dbReference type="NCBI Taxonomy" id="71139"/>
    <lineage>
        <taxon>Eukaryota</taxon>
        <taxon>Viridiplantae</taxon>
        <taxon>Streptophyta</taxon>
        <taxon>Embryophyta</taxon>
        <taxon>Tracheophyta</taxon>
        <taxon>Spermatophyta</taxon>
        <taxon>Magnoliopsida</taxon>
        <taxon>eudicotyledons</taxon>
        <taxon>Gunneridae</taxon>
        <taxon>Pentapetalae</taxon>
        <taxon>rosids</taxon>
        <taxon>malvids</taxon>
        <taxon>Myrtales</taxon>
        <taxon>Myrtaceae</taxon>
        <taxon>Myrtoideae</taxon>
        <taxon>Eucalypteae</taxon>
        <taxon>Eucalyptus</taxon>
    </lineage>
</organism>
<protein>
    <submittedName>
        <fullName evidence="1">Uncharacterized protein</fullName>
    </submittedName>
</protein>
<dbReference type="Gramene" id="KCW68754">
    <property type="protein sequence ID" value="KCW68754"/>
    <property type="gene ID" value="EUGRSUZ_F02352"/>
</dbReference>
<dbReference type="EMBL" id="KK198758">
    <property type="protein sequence ID" value="KCW68754.1"/>
    <property type="molecule type" value="Genomic_DNA"/>
</dbReference>
<gene>
    <name evidence="1" type="ORF">EUGRSUZ_F02352</name>
</gene>
<dbReference type="STRING" id="71139.A0A059BS08"/>
<dbReference type="AlphaFoldDB" id="A0A059BS08"/>
<sequence length="150" mass="16931">MLLSINAVVQLPLKLTSLNYPSWFAQFNSQLLGYDLIGYVQETLLCLSNTIFIDGKITAKISYSHWVCCDKLSLHAVISSTLESIYLQVVKRIADELAFVNFPISDDDLTLHVLNGLGSEFKEIYVVIRARNHSFSSRNSMIDLLTSRNI</sequence>
<dbReference type="OMA" id="VIRARNH"/>
<dbReference type="PANTHER" id="PTHR47481:SF22">
    <property type="entry name" value="RETROTRANSPOSON GAG DOMAIN-CONTAINING PROTEIN"/>
    <property type="match status" value="1"/>
</dbReference>
<evidence type="ECO:0000313" key="1">
    <source>
        <dbReference type="EMBL" id="KCW68754.1"/>
    </source>
</evidence>
<accession>A0A059BS08</accession>
<dbReference type="InParanoid" id="A0A059BS08"/>